<feature type="transmembrane region" description="Helical" evidence="2">
    <location>
        <begin position="55"/>
        <end position="76"/>
    </location>
</feature>
<keyword evidence="2" id="KW-1133">Transmembrane helix</keyword>
<evidence type="ECO:0000313" key="4">
    <source>
        <dbReference type="Proteomes" id="UP000288805"/>
    </source>
</evidence>
<proteinExistence type="predicted"/>
<feature type="region of interest" description="Disordered" evidence="1">
    <location>
        <begin position="383"/>
        <end position="412"/>
    </location>
</feature>
<protein>
    <submittedName>
        <fullName evidence="3">Uncharacterized protein</fullName>
    </submittedName>
</protein>
<evidence type="ECO:0000256" key="1">
    <source>
        <dbReference type="SAM" id="MobiDB-lite"/>
    </source>
</evidence>
<comment type="caution">
    <text evidence="3">The sequence shown here is derived from an EMBL/GenBank/DDBJ whole genome shotgun (WGS) entry which is preliminary data.</text>
</comment>
<organism evidence="3 4">
    <name type="scientific">Vitis vinifera</name>
    <name type="common">Grape</name>
    <dbReference type="NCBI Taxonomy" id="29760"/>
    <lineage>
        <taxon>Eukaryota</taxon>
        <taxon>Viridiplantae</taxon>
        <taxon>Streptophyta</taxon>
        <taxon>Embryophyta</taxon>
        <taxon>Tracheophyta</taxon>
        <taxon>Spermatophyta</taxon>
        <taxon>Magnoliopsida</taxon>
        <taxon>eudicotyledons</taxon>
        <taxon>Gunneridae</taxon>
        <taxon>Pentapetalae</taxon>
        <taxon>rosids</taxon>
        <taxon>Vitales</taxon>
        <taxon>Vitaceae</taxon>
        <taxon>Viteae</taxon>
        <taxon>Vitis</taxon>
    </lineage>
</organism>
<sequence length="498" mass="56092">MWLLMPRAPGVPRSCQMDGHAISTHKGIRRLPSSSCEGSYIVPGVLFLSLMVRRYFMFVMMTLGGSMVIATLLAAVRNRGDGTWAMAGCCDSVSDIKGAPCVLYRKVRMKVTQMTMRVMCHCFGAILSKKCLQRRKLLHLPELATLMRNVVSTEKAEQDTVIFSKEQFNAGLRFPCRLFMEFLHFTKIPPVFIHPNIIRVLMGCSIINMLYNLDLTLLEVFFVYSLKKAKTDIFSMSAHLPSLQLVTELPDSTKGGAKGHVMVRGAWAGSRHPARPFSPNYSLAIPGKSGKKGHLVDWVEKASFACLSKLFEIDAKERQCKTLLTARNLMAVVREPQEYVINILPRKMPKEEKRKTKGPFGRLPDRNAAQTLLQIKLQRKRRAGEEWEGSEGAHSSQRICSSANYPRDGGNNRGASEPCSSFYLKRFRTRRGVNHSSTSLAAVARLANWLMKLHPSTIRAPLIRMSMQLKPFVRPMEEAGAESQGQPSDDPDRWLLFW</sequence>
<dbReference type="AlphaFoldDB" id="A0A438IGY3"/>
<feature type="compositionally biased region" description="Polar residues" evidence="1">
    <location>
        <begin position="393"/>
        <end position="404"/>
    </location>
</feature>
<gene>
    <name evidence="3" type="ORF">CK203_027642</name>
</gene>
<dbReference type="EMBL" id="QGNW01000110">
    <property type="protein sequence ID" value="RVW95991.1"/>
    <property type="molecule type" value="Genomic_DNA"/>
</dbReference>
<dbReference type="Proteomes" id="UP000288805">
    <property type="component" value="Unassembled WGS sequence"/>
</dbReference>
<evidence type="ECO:0000313" key="3">
    <source>
        <dbReference type="EMBL" id="RVW95991.1"/>
    </source>
</evidence>
<accession>A0A438IGY3</accession>
<evidence type="ECO:0000256" key="2">
    <source>
        <dbReference type="SAM" id="Phobius"/>
    </source>
</evidence>
<reference evidence="3 4" key="1">
    <citation type="journal article" date="2018" name="PLoS Genet.">
        <title>Population sequencing reveals clonal diversity and ancestral inbreeding in the grapevine cultivar Chardonnay.</title>
        <authorList>
            <person name="Roach M.J."/>
            <person name="Johnson D.L."/>
            <person name="Bohlmann J."/>
            <person name="van Vuuren H.J."/>
            <person name="Jones S.J."/>
            <person name="Pretorius I.S."/>
            <person name="Schmidt S.A."/>
            <person name="Borneman A.R."/>
        </authorList>
    </citation>
    <scope>NUCLEOTIDE SEQUENCE [LARGE SCALE GENOMIC DNA]</scope>
    <source>
        <strain evidence="4">cv. Chardonnay</strain>
        <tissue evidence="3">Leaf</tissue>
    </source>
</reference>
<keyword evidence="2" id="KW-0472">Membrane</keyword>
<keyword evidence="2" id="KW-0812">Transmembrane</keyword>
<name>A0A438IGY3_VITVI</name>